<keyword evidence="1 2" id="KW-0238">DNA-binding</keyword>
<accession>A5EY34</accession>
<dbReference type="NCBIfam" id="TIGR00103">
    <property type="entry name" value="DNA_YbaB_EbfC"/>
    <property type="match status" value="1"/>
</dbReference>
<dbReference type="InterPro" id="IPR004401">
    <property type="entry name" value="YbaB/EbfC"/>
</dbReference>
<sequence length="108" mass="11687">MIKSGLGSMMKKAQEVQENMQKMQADLVNKTVTGQSGAGAVEIVLNGHYGCERVHISKEAQQESPEILEALIAAAFNDAVQKVQELTQREMSAITAGLNLPNGFKLPF</sequence>
<dbReference type="OrthoDB" id="9808738at2"/>
<feature type="coiled-coil region" evidence="3">
    <location>
        <begin position="6"/>
        <end position="33"/>
    </location>
</feature>
<dbReference type="Pfam" id="PF02575">
    <property type="entry name" value="YbaB_DNA_bd"/>
    <property type="match status" value="1"/>
</dbReference>
<dbReference type="Gene3D" id="3.30.1310.10">
    <property type="entry name" value="Nucleoid-associated protein YbaB-like domain"/>
    <property type="match status" value="1"/>
</dbReference>
<evidence type="ECO:0000313" key="4">
    <source>
        <dbReference type="EMBL" id="ABQ13815.1"/>
    </source>
</evidence>
<keyword evidence="3" id="KW-0175">Coiled coil</keyword>
<dbReference type="STRING" id="246195.DNO_0954"/>
<dbReference type="GO" id="GO:0043590">
    <property type="term" value="C:bacterial nucleoid"/>
    <property type="evidence" value="ECO:0007669"/>
    <property type="project" value="UniProtKB-UniRule"/>
</dbReference>
<keyword evidence="2" id="KW-0963">Cytoplasm</keyword>
<evidence type="ECO:0000256" key="2">
    <source>
        <dbReference type="HAMAP-Rule" id="MF_00274"/>
    </source>
</evidence>
<dbReference type="SUPFAM" id="SSF82607">
    <property type="entry name" value="YbaB-like"/>
    <property type="match status" value="1"/>
</dbReference>
<evidence type="ECO:0000313" key="5">
    <source>
        <dbReference type="Proteomes" id="UP000000248"/>
    </source>
</evidence>
<keyword evidence="5" id="KW-1185">Reference proteome</keyword>
<dbReference type="PANTHER" id="PTHR33449:SF1">
    <property type="entry name" value="NUCLEOID-ASSOCIATED PROTEIN YBAB"/>
    <property type="match status" value="1"/>
</dbReference>
<dbReference type="GO" id="GO:0003677">
    <property type="term" value="F:DNA binding"/>
    <property type="evidence" value="ECO:0007669"/>
    <property type="project" value="UniProtKB-UniRule"/>
</dbReference>
<comment type="subunit">
    <text evidence="2">Homodimer.</text>
</comment>
<dbReference type="HAMAP" id="MF_00274">
    <property type="entry name" value="DNA_YbaB_EbfC"/>
    <property type="match status" value="1"/>
</dbReference>
<dbReference type="AlphaFoldDB" id="A5EY34"/>
<proteinExistence type="inferred from homology"/>
<comment type="function">
    <text evidence="2">Binds to DNA and alters its conformation. May be involved in regulation of gene expression, nucleoid organization and DNA protection.</text>
</comment>
<dbReference type="HOGENOM" id="CLU_140930_0_0_6"/>
<evidence type="ECO:0000256" key="1">
    <source>
        <dbReference type="ARBA" id="ARBA00023125"/>
    </source>
</evidence>
<organism evidence="4 5">
    <name type="scientific">Dichelobacter nodosus (strain VCS1703A)</name>
    <dbReference type="NCBI Taxonomy" id="246195"/>
    <lineage>
        <taxon>Bacteria</taxon>
        <taxon>Pseudomonadati</taxon>
        <taxon>Pseudomonadota</taxon>
        <taxon>Gammaproteobacteria</taxon>
        <taxon>Cardiobacteriales</taxon>
        <taxon>Cardiobacteriaceae</taxon>
        <taxon>Dichelobacter</taxon>
    </lineage>
</organism>
<dbReference type="EMBL" id="CP000513">
    <property type="protein sequence ID" value="ABQ13815.1"/>
    <property type="molecule type" value="Genomic_DNA"/>
</dbReference>
<evidence type="ECO:0000256" key="3">
    <source>
        <dbReference type="SAM" id="Coils"/>
    </source>
</evidence>
<reference evidence="4 5" key="1">
    <citation type="journal article" date="2007" name="Nat. Biotechnol.">
        <title>Genome sequence and identification of candidate vaccine antigens from the animal pathogen Dichelobacter nodosus.</title>
        <authorList>
            <person name="Myers G.S."/>
            <person name="Parker D."/>
            <person name="Al-Hasani K."/>
            <person name="Kennan R.M."/>
            <person name="Seemann T."/>
            <person name="Ren Q."/>
            <person name="Badger J.H."/>
            <person name="Selengut J.D."/>
            <person name="Deboy R.T."/>
            <person name="Tettelin H."/>
            <person name="Boyce J.D."/>
            <person name="McCarl V.P."/>
            <person name="Han X."/>
            <person name="Nelson W.C."/>
            <person name="Madupu R."/>
            <person name="Mohamoud Y."/>
            <person name="Holley T."/>
            <person name="Fedorova N."/>
            <person name="Khouri H."/>
            <person name="Bottomley S.P."/>
            <person name="Whittington R.J."/>
            <person name="Adler B."/>
            <person name="Songer J.G."/>
            <person name="Rood J.I."/>
            <person name="Paulsen I.T."/>
        </authorList>
    </citation>
    <scope>NUCLEOTIDE SEQUENCE [LARGE SCALE GENOMIC DNA]</scope>
    <source>
        <strain evidence="4 5">VCS1703A</strain>
    </source>
</reference>
<comment type="similarity">
    <text evidence="2">Belongs to the YbaB/EbfC family.</text>
</comment>
<dbReference type="InterPro" id="IPR036894">
    <property type="entry name" value="YbaB-like_sf"/>
</dbReference>
<dbReference type="KEGG" id="dno:DNO_0954"/>
<dbReference type="eggNOG" id="COG0718">
    <property type="taxonomic scope" value="Bacteria"/>
</dbReference>
<dbReference type="GO" id="GO:0005829">
    <property type="term" value="C:cytosol"/>
    <property type="evidence" value="ECO:0007669"/>
    <property type="project" value="TreeGrafter"/>
</dbReference>
<dbReference type="PIRSF" id="PIRSF004555">
    <property type="entry name" value="UCP004555"/>
    <property type="match status" value="1"/>
</dbReference>
<gene>
    <name evidence="4" type="ordered locus">DNO_0954</name>
</gene>
<comment type="subcellular location">
    <subcellularLocation>
        <location evidence="2">Cytoplasm</location>
        <location evidence="2">Nucleoid</location>
    </subcellularLocation>
</comment>
<name>A5EY34_DICNV</name>
<dbReference type="RefSeq" id="WP_012031267.1">
    <property type="nucleotide sequence ID" value="NC_009446.1"/>
</dbReference>
<dbReference type="PANTHER" id="PTHR33449">
    <property type="entry name" value="NUCLEOID-ASSOCIATED PROTEIN YBAB"/>
    <property type="match status" value="1"/>
</dbReference>
<protein>
    <recommendedName>
        <fullName evidence="2">Nucleoid-associated protein DNO_0954</fullName>
    </recommendedName>
</protein>
<dbReference type="Proteomes" id="UP000000248">
    <property type="component" value="Chromosome"/>
</dbReference>